<protein>
    <recommendedName>
        <fullName evidence="2">EfeO-type cupredoxin-like domain-containing protein</fullName>
    </recommendedName>
</protein>
<reference evidence="3 4" key="1">
    <citation type="submission" date="2018-06" db="EMBL/GenBank/DDBJ databases">
        <title>Paenibacillus imtechensis sp. nov.</title>
        <authorList>
            <person name="Pinnaka A.K."/>
            <person name="Singh H."/>
            <person name="Kaur M."/>
        </authorList>
    </citation>
    <scope>NUCLEOTIDE SEQUENCE [LARGE SCALE GENOMIC DNA]</scope>
    <source>
        <strain evidence="3 4">SMB1</strain>
    </source>
</reference>
<comment type="caution">
    <text evidence="3">The sequence shown here is derived from an EMBL/GenBank/DDBJ whole genome shotgun (WGS) entry which is preliminary data.</text>
</comment>
<gene>
    <name evidence="3" type="ORF">DNH61_17040</name>
</gene>
<dbReference type="AlphaFoldDB" id="A0A2W1L3S4"/>
<accession>A0A2W1L3S4</accession>
<dbReference type="Proteomes" id="UP000249522">
    <property type="component" value="Unassembled WGS sequence"/>
</dbReference>
<evidence type="ECO:0000256" key="1">
    <source>
        <dbReference type="SAM" id="Phobius"/>
    </source>
</evidence>
<evidence type="ECO:0000313" key="3">
    <source>
        <dbReference type="EMBL" id="PZD94658.1"/>
    </source>
</evidence>
<keyword evidence="1" id="KW-0472">Membrane</keyword>
<dbReference type="Gene3D" id="2.60.40.420">
    <property type="entry name" value="Cupredoxins - blue copper proteins"/>
    <property type="match status" value="1"/>
</dbReference>
<dbReference type="EMBL" id="QKRB01000051">
    <property type="protein sequence ID" value="PZD94658.1"/>
    <property type="molecule type" value="Genomic_DNA"/>
</dbReference>
<sequence length="148" mass="16177">MSKILVVSRKQIRLAAVLAIAVVLAAAYLRWDQSEAANSVPAGEKVFHLVTEEVKSTDPHGKEVDVYRWDPGTLVVHQGEQVRLEITGLKGESHPFIIEGLGIRGEVLKGQTTTVTFTADKKGSYPILCLTHTSEHQSSPMVAYLTVI</sequence>
<dbReference type="SUPFAM" id="SSF49503">
    <property type="entry name" value="Cupredoxins"/>
    <property type="match status" value="1"/>
</dbReference>
<evidence type="ECO:0000259" key="2">
    <source>
        <dbReference type="Pfam" id="PF13473"/>
    </source>
</evidence>
<keyword evidence="4" id="KW-1185">Reference proteome</keyword>
<keyword evidence="1" id="KW-0812">Transmembrane</keyword>
<name>A0A2W1L3S4_9BACL</name>
<dbReference type="InterPro" id="IPR008972">
    <property type="entry name" value="Cupredoxin"/>
</dbReference>
<keyword evidence="1" id="KW-1133">Transmembrane helix</keyword>
<dbReference type="OrthoDB" id="9773354at2"/>
<feature type="transmembrane region" description="Helical" evidence="1">
    <location>
        <begin position="12"/>
        <end position="31"/>
    </location>
</feature>
<dbReference type="InterPro" id="IPR028096">
    <property type="entry name" value="EfeO_Cupredoxin"/>
</dbReference>
<proteinExistence type="predicted"/>
<feature type="domain" description="EfeO-type cupredoxin-like" evidence="2">
    <location>
        <begin position="68"/>
        <end position="134"/>
    </location>
</feature>
<evidence type="ECO:0000313" key="4">
    <source>
        <dbReference type="Proteomes" id="UP000249522"/>
    </source>
</evidence>
<organism evidence="3 4">
    <name type="scientific">Paenibacillus sambharensis</name>
    <dbReference type="NCBI Taxonomy" id="1803190"/>
    <lineage>
        <taxon>Bacteria</taxon>
        <taxon>Bacillati</taxon>
        <taxon>Bacillota</taxon>
        <taxon>Bacilli</taxon>
        <taxon>Bacillales</taxon>
        <taxon>Paenibacillaceae</taxon>
        <taxon>Paenibacillus</taxon>
    </lineage>
</organism>
<dbReference type="Pfam" id="PF13473">
    <property type="entry name" value="Cupredoxin_1"/>
    <property type="match status" value="1"/>
</dbReference>
<dbReference type="RefSeq" id="WP_111147879.1">
    <property type="nucleotide sequence ID" value="NZ_QKRB01000051.1"/>
</dbReference>